<dbReference type="InterPro" id="IPR008979">
    <property type="entry name" value="Galactose-bd-like_sf"/>
</dbReference>
<dbReference type="InterPro" id="IPR000421">
    <property type="entry name" value="FA58C"/>
</dbReference>
<protein>
    <submittedName>
        <fullName evidence="2">Discoidin domain-containing protein</fullName>
    </submittedName>
</protein>
<dbReference type="Pfam" id="PF00754">
    <property type="entry name" value="F5_F8_type_C"/>
    <property type="match status" value="1"/>
</dbReference>
<evidence type="ECO:0000259" key="1">
    <source>
        <dbReference type="PROSITE" id="PS50022"/>
    </source>
</evidence>
<dbReference type="Proteomes" id="UP000516384">
    <property type="component" value="Chromosome"/>
</dbReference>
<evidence type="ECO:0000313" key="2">
    <source>
        <dbReference type="EMBL" id="QNR65554.1"/>
    </source>
</evidence>
<sequence length="383" mass="42977">MANYSENLIPTMTSNTTPSGITSASTEYGDRWKAWNAFDHLVDDYGWVAASGNTTGWLCYKFPSSIRITRYTITMRSGSHAESPNTWTFEASSDGAAWSVLDTRSNISFSTNLSQSFDFTNGAPYSYYRINITKNNGGGLLRISDMEMYTKQYENKFLITTDTSETYSIHKKVGRPLVPPMNGLDSVSGSVIGSSSYSEGYTWKAFDGDDTTFYNTNFIPDIYKPVFIGFKFNEPVCVKRYSFLAALRTFKLMASNDGANWVVLDTKTAIPLNSSTLQTFDVQNDNLYIYYKIESSFVLAGNGWVNIYSVQFYGLFPPVLVNCPLTEQSFVQNGMDRGYLIDTNEEMNVRQYIKQDSVALGSGKVFRHPVNTAKVQIKGVTIR</sequence>
<organism evidence="2 3">
    <name type="scientific">Paenibacillus peoriae</name>
    <dbReference type="NCBI Taxonomy" id="59893"/>
    <lineage>
        <taxon>Bacteria</taxon>
        <taxon>Bacillati</taxon>
        <taxon>Bacillota</taxon>
        <taxon>Bacilli</taxon>
        <taxon>Bacillales</taxon>
        <taxon>Paenibacillaceae</taxon>
        <taxon>Paenibacillus</taxon>
    </lineage>
</organism>
<dbReference type="RefSeq" id="WP_190297443.1">
    <property type="nucleotide sequence ID" value="NZ_CP061172.1"/>
</dbReference>
<dbReference type="Gene3D" id="2.60.120.260">
    <property type="entry name" value="Galactose-binding domain-like"/>
    <property type="match status" value="2"/>
</dbReference>
<evidence type="ECO:0000313" key="3">
    <source>
        <dbReference type="Proteomes" id="UP000516384"/>
    </source>
</evidence>
<reference evidence="2 3" key="1">
    <citation type="submission" date="2020-09" db="EMBL/GenBank/DDBJ databases">
        <title>Characterization of Paenibacillus peoriae strain ZF390 with broad-spectrum antimicrobial activity as a potential biocontrol agent.</title>
        <authorList>
            <person name="Li L."/>
            <person name="Zhao Y."/>
            <person name="Li B."/>
            <person name="Xie X."/>
        </authorList>
    </citation>
    <scope>NUCLEOTIDE SEQUENCE [LARGE SCALE GENOMIC DNA]</scope>
    <source>
        <strain evidence="2 3">ZF390</strain>
    </source>
</reference>
<name>A0A7H0Y396_9BACL</name>
<feature type="domain" description="F5/8 type C" evidence="1">
    <location>
        <begin position="1"/>
        <end position="151"/>
    </location>
</feature>
<dbReference type="EMBL" id="CP061172">
    <property type="protein sequence ID" value="QNR65554.1"/>
    <property type="molecule type" value="Genomic_DNA"/>
</dbReference>
<accession>A0A7H0Y396</accession>
<dbReference type="AlphaFoldDB" id="A0A7H0Y396"/>
<dbReference type="SUPFAM" id="SSF49785">
    <property type="entry name" value="Galactose-binding domain-like"/>
    <property type="match status" value="2"/>
</dbReference>
<proteinExistence type="predicted"/>
<dbReference type="PROSITE" id="PS50022">
    <property type="entry name" value="FA58C_3"/>
    <property type="match status" value="1"/>
</dbReference>
<gene>
    <name evidence="2" type="ORF">IAQ67_16865</name>
</gene>